<dbReference type="PANTHER" id="PTHR23503">
    <property type="entry name" value="SOLUTE CARRIER FAMILY 2"/>
    <property type="match status" value="1"/>
</dbReference>
<evidence type="ECO:0000313" key="9">
    <source>
        <dbReference type="Proteomes" id="UP000076420"/>
    </source>
</evidence>
<evidence type="ECO:0000256" key="2">
    <source>
        <dbReference type="ARBA" id="ARBA00022448"/>
    </source>
</evidence>
<comment type="subcellular location">
    <subcellularLocation>
        <location evidence="1">Membrane</location>
        <topology evidence="1">Multi-pass membrane protein</topology>
    </subcellularLocation>
</comment>
<evidence type="ECO:0000256" key="3">
    <source>
        <dbReference type="ARBA" id="ARBA00022692"/>
    </source>
</evidence>
<dbReference type="GO" id="GO:0016020">
    <property type="term" value="C:membrane"/>
    <property type="evidence" value="ECO:0007669"/>
    <property type="project" value="UniProtKB-SubCell"/>
</dbReference>
<dbReference type="GO" id="GO:0015149">
    <property type="term" value="F:hexose transmembrane transporter activity"/>
    <property type="evidence" value="ECO:0007669"/>
    <property type="project" value="TreeGrafter"/>
</dbReference>
<feature type="transmembrane region" description="Helical" evidence="6">
    <location>
        <begin position="31"/>
        <end position="50"/>
    </location>
</feature>
<feature type="transmembrane region" description="Helical" evidence="6">
    <location>
        <begin position="7"/>
        <end position="25"/>
    </location>
</feature>
<dbReference type="Pfam" id="PF00083">
    <property type="entry name" value="Sugar_tr"/>
    <property type="match status" value="1"/>
</dbReference>
<sequence length="88" mass="9477">MSQQFSGINAVVYYSTSIFISAGLSKETSQYATVATGVVNVMMTFISALIMDRAGRRTLHMIGLVGTCISSVVLVVCLSLQKILPWLS</sequence>
<dbReference type="Proteomes" id="UP000076420">
    <property type="component" value="Unassembled WGS sequence"/>
</dbReference>
<dbReference type="InterPro" id="IPR045263">
    <property type="entry name" value="GLUT"/>
</dbReference>
<evidence type="ECO:0000259" key="7">
    <source>
        <dbReference type="PROSITE" id="PS50850"/>
    </source>
</evidence>
<dbReference type="VEuPathDB" id="VectorBase:BGLB028066"/>
<dbReference type="STRING" id="6526.A0A2C9L7U5"/>
<dbReference type="InterPro" id="IPR005829">
    <property type="entry name" value="Sugar_transporter_CS"/>
</dbReference>
<feature type="transmembrane region" description="Helical" evidence="6">
    <location>
        <begin position="62"/>
        <end position="84"/>
    </location>
</feature>
<dbReference type="VEuPathDB" id="VectorBase:BGLAX_035607"/>
<dbReference type="Gene3D" id="1.20.1250.20">
    <property type="entry name" value="MFS general substrate transporter like domains"/>
    <property type="match status" value="1"/>
</dbReference>
<dbReference type="KEGG" id="bgt:106075361"/>
<reference evidence="8" key="1">
    <citation type="submission" date="2020-05" db="UniProtKB">
        <authorList>
            <consortium name="EnsemblMetazoa"/>
        </authorList>
    </citation>
    <scope>IDENTIFICATION</scope>
    <source>
        <strain evidence="8">BB02</strain>
    </source>
</reference>
<evidence type="ECO:0000313" key="8">
    <source>
        <dbReference type="EnsemblMetazoa" id="BGLB028066-PA"/>
    </source>
</evidence>
<dbReference type="InterPro" id="IPR036259">
    <property type="entry name" value="MFS_trans_sf"/>
</dbReference>
<dbReference type="AlphaFoldDB" id="A0A2C9L7U5"/>
<keyword evidence="3 6" id="KW-0812">Transmembrane</keyword>
<keyword evidence="4 6" id="KW-1133">Transmembrane helix</keyword>
<evidence type="ECO:0000256" key="6">
    <source>
        <dbReference type="SAM" id="Phobius"/>
    </source>
</evidence>
<proteinExistence type="predicted"/>
<keyword evidence="2" id="KW-0813">Transport</keyword>
<evidence type="ECO:0000256" key="4">
    <source>
        <dbReference type="ARBA" id="ARBA00022989"/>
    </source>
</evidence>
<accession>A0A2C9L7U5</accession>
<gene>
    <name evidence="8" type="primary">106075361</name>
</gene>
<dbReference type="EnsemblMetazoa" id="BGLB028066-RA">
    <property type="protein sequence ID" value="BGLB028066-PA"/>
    <property type="gene ID" value="BGLB028066"/>
</dbReference>
<dbReference type="OrthoDB" id="4540492at2759"/>
<evidence type="ECO:0000256" key="1">
    <source>
        <dbReference type="ARBA" id="ARBA00004141"/>
    </source>
</evidence>
<evidence type="ECO:0000256" key="5">
    <source>
        <dbReference type="ARBA" id="ARBA00023136"/>
    </source>
</evidence>
<dbReference type="PROSITE" id="PS50850">
    <property type="entry name" value="MFS"/>
    <property type="match status" value="1"/>
</dbReference>
<feature type="domain" description="Major facilitator superfamily (MFS) profile" evidence="7">
    <location>
        <begin position="1"/>
        <end position="88"/>
    </location>
</feature>
<dbReference type="PROSITE" id="PS00216">
    <property type="entry name" value="SUGAR_TRANSPORT_1"/>
    <property type="match status" value="1"/>
</dbReference>
<dbReference type="PANTHER" id="PTHR23503:SF8">
    <property type="entry name" value="FACILITATED GLUCOSE TRANSPORTER PROTEIN 1"/>
    <property type="match status" value="1"/>
</dbReference>
<dbReference type="InterPro" id="IPR020846">
    <property type="entry name" value="MFS_dom"/>
</dbReference>
<dbReference type="SUPFAM" id="SSF103473">
    <property type="entry name" value="MFS general substrate transporter"/>
    <property type="match status" value="1"/>
</dbReference>
<name>A0A2C9L7U5_BIOGL</name>
<dbReference type="InterPro" id="IPR005828">
    <property type="entry name" value="MFS_sugar_transport-like"/>
</dbReference>
<protein>
    <recommendedName>
        <fullName evidence="7">Major facilitator superfamily (MFS) profile domain-containing protein</fullName>
    </recommendedName>
</protein>
<keyword evidence="5 6" id="KW-0472">Membrane</keyword>
<organism evidence="8 9">
    <name type="scientific">Biomphalaria glabrata</name>
    <name type="common">Bloodfluke planorb</name>
    <name type="synonym">Freshwater snail</name>
    <dbReference type="NCBI Taxonomy" id="6526"/>
    <lineage>
        <taxon>Eukaryota</taxon>
        <taxon>Metazoa</taxon>
        <taxon>Spiralia</taxon>
        <taxon>Lophotrochozoa</taxon>
        <taxon>Mollusca</taxon>
        <taxon>Gastropoda</taxon>
        <taxon>Heterobranchia</taxon>
        <taxon>Euthyneura</taxon>
        <taxon>Panpulmonata</taxon>
        <taxon>Hygrophila</taxon>
        <taxon>Lymnaeoidea</taxon>
        <taxon>Planorbidae</taxon>
        <taxon>Biomphalaria</taxon>
    </lineage>
</organism>